<dbReference type="Proteomes" id="UP000287033">
    <property type="component" value="Unassembled WGS sequence"/>
</dbReference>
<dbReference type="STRING" id="137246.A0A401TE03"/>
<accession>A0A401TE03</accession>
<comment type="caution">
    <text evidence="3">The sequence shown here is derived from an EMBL/GenBank/DDBJ whole genome shotgun (WGS) entry which is preliminary data.</text>
</comment>
<dbReference type="InterPro" id="IPR051560">
    <property type="entry name" value="MAM_domain-containing"/>
</dbReference>
<dbReference type="InterPro" id="IPR000998">
    <property type="entry name" value="MAM_dom"/>
</dbReference>
<dbReference type="GO" id="GO:0016020">
    <property type="term" value="C:membrane"/>
    <property type="evidence" value="ECO:0007669"/>
    <property type="project" value="InterPro"/>
</dbReference>
<dbReference type="AlphaFoldDB" id="A0A401TE03"/>
<dbReference type="OMA" id="HTECPRV"/>
<evidence type="ECO:0000256" key="1">
    <source>
        <dbReference type="SAM" id="MobiDB-lite"/>
    </source>
</evidence>
<proteinExistence type="predicted"/>
<name>A0A401TE03_CHIPU</name>
<feature type="region of interest" description="Disordered" evidence="1">
    <location>
        <begin position="55"/>
        <end position="78"/>
    </location>
</feature>
<organism evidence="3 4">
    <name type="scientific">Chiloscyllium punctatum</name>
    <name type="common">Brownbanded bambooshark</name>
    <name type="synonym">Hemiscyllium punctatum</name>
    <dbReference type="NCBI Taxonomy" id="137246"/>
    <lineage>
        <taxon>Eukaryota</taxon>
        <taxon>Metazoa</taxon>
        <taxon>Chordata</taxon>
        <taxon>Craniata</taxon>
        <taxon>Vertebrata</taxon>
        <taxon>Chondrichthyes</taxon>
        <taxon>Elasmobranchii</taxon>
        <taxon>Galeomorphii</taxon>
        <taxon>Galeoidea</taxon>
        <taxon>Orectolobiformes</taxon>
        <taxon>Hemiscylliidae</taxon>
        <taxon>Chiloscyllium</taxon>
    </lineage>
</organism>
<evidence type="ECO:0000313" key="3">
    <source>
        <dbReference type="EMBL" id="GCC40859.1"/>
    </source>
</evidence>
<feature type="domain" description="MAM" evidence="2">
    <location>
        <begin position="30"/>
        <end position="78"/>
    </location>
</feature>
<protein>
    <recommendedName>
        <fullName evidence="2">MAM domain-containing protein</fullName>
    </recommendedName>
</protein>
<dbReference type="EMBL" id="BEZZ01040672">
    <property type="protein sequence ID" value="GCC40859.1"/>
    <property type="molecule type" value="Genomic_DNA"/>
</dbReference>
<feature type="compositionally biased region" description="Polar residues" evidence="1">
    <location>
        <begin position="55"/>
        <end position="64"/>
    </location>
</feature>
<dbReference type="PROSITE" id="PS50060">
    <property type="entry name" value="MAM_2"/>
    <property type="match status" value="2"/>
</dbReference>
<dbReference type="Gene3D" id="2.60.120.200">
    <property type="match status" value="1"/>
</dbReference>
<feature type="non-terminal residue" evidence="3">
    <location>
        <position position="78"/>
    </location>
</feature>
<dbReference type="OrthoDB" id="8847287at2759"/>
<gene>
    <name evidence="3" type="ORF">chiPu_0024496</name>
</gene>
<evidence type="ECO:0000259" key="2">
    <source>
        <dbReference type="PROSITE" id="PS50060"/>
    </source>
</evidence>
<feature type="domain" description="MAM" evidence="2">
    <location>
        <begin position="1"/>
        <end position="28"/>
    </location>
</feature>
<dbReference type="PANTHER" id="PTHR23282:SF101">
    <property type="entry name" value="MAM DOMAIN-CONTAINING PROTEIN"/>
    <property type="match status" value="1"/>
</dbReference>
<evidence type="ECO:0000313" key="4">
    <source>
        <dbReference type="Proteomes" id="UP000287033"/>
    </source>
</evidence>
<keyword evidence="4" id="KW-1185">Reference proteome</keyword>
<reference evidence="3 4" key="1">
    <citation type="journal article" date="2018" name="Nat. Ecol. Evol.">
        <title>Shark genomes provide insights into elasmobranch evolution and the origin of vertebrates.</title>
        <authorList>
            <person name="Hara Y"/>
            <person name="Yamaguchi K"/>
            <person name="Onimaru K"/>
            <person name="Kadota M"/>
            <person name="Koyanagi M"/>
            <person name="Keeley SD"/>
            <person name="Tatsumi K"/>
            <person name="Tanaka K"/>
            <person name="Motone F"/>
            <person name="Kageyama Y"/>
            <person name="Nozu R"/>
            <person name="Adachi N"/>
            <person name="Nishimura O"/>
            <person name="Nakagawa R"/>
            <person name="Tanegashima C"/>
            <person name="Kiyatake I"/>
            <person name="Matsumoto R"/>
            <person name="Murakumo K"/>
            <person name="Nishida K"/>
            <person name="Terakita A"/>
            <person name="Kuratani S"/>
            <person name="Sato K"/>
            <person name="Hyodo S Kuraku.S."/>
        </authorList>
    </citation>
    <scope>NUCLEOTIDE SEQUENCE [LARGE SCALE GENOMIC DNA]</scope>
</reference>
<sequence length="78" mass="8603">MFEAIGGGATESHIAIDDVMLSHTDCPQIGACDFEQDLCNWKNVLDPNLDTMDWNWSNGQTPSSFKGPEVDNTMKSPQ</sequence>
<dbReference type="PANTHER" id="PTHR23282">
    <property type="entry name" value="APICAL ENDOSOMAL GLYCOPROTEIN PRECURSOR"/>
    <property type="match status" value="1"/>
</dbReference>